<keyword evidence="3" id="KW-1185">Reference proteome</keyword>
<dbReference type="RefSeq" id="WP_115415379.1">
    <property type="nucleotide sequence ID" value="NZ_CP031357.1"/>
</dbReference>
<name>A0A345YB88_9SPHN</name>
<dbReference type="Proteomes" id="UP000254508">
    <property type="component" value="Chromosome"/>
</dbReference>
<dbReference type="KEGG" id="err:DVR09_01595"/>
<evidence type="ECO:0000313" key="2">
    <source>
        <dbReference type="EMBL" id="AXK41190.1"/>
    </source>
</evidence>
<sequence>MSERKDDVWFEPKRYGYGAGMPVSWQGWVLIIGYVLLIVLGVLLASREEDVWLTVFLILIVPVTAVLLYISALKTRGGWRWRWGDDD</sequence>
<feature type="transmembrane region" description="Helical" evidence="1">
    <location>
        <begin position="23"/>
        <end position="45"/>
    </location>
</feature>
<evidence type="ECO:0000313" key="3">
    <source>
        <dbReference type="Proteomes" id="UP000254508"/>
    </source>
</evidence>
<keyword evidence="1" id="KW-0472">Membrane</keyword>
<keyword evidence="1" id="KW-1133">Transmembrane helix</keyword>
<feature type="transmembrane region" description="Helical" evidence="1">
    <location>
        <begin position="51"/>
        <end position="72"/>
    </location>
</feature>
<reference evidence="3" key="1">
    <citation type="submission" date="2018-07" db="EMBL/GenBank/DDBJ databases">
        <title>Genome sequence of Erythrobacter strain YH-07, an antagonistic bacterium isolated from Yellow Sea.</title>
        <authorList>
            <person name="Tang T."/>
            <person name="Liu Q."/>
            <person name="Sun X."/>
        </authorList>
    </citation>
    <scope>NUCLEOTIDE SEQUENCE [LARGE SCALE GENOMIC DNA]</scope>
    <source>
        <strain evidence="3">YH-07</strain>
    </source>
</reference>
<dbReference type="EMBL" id="CP031357">
    <property type="protein sequence ID" value="AXK41190.1"/>
    <property type="molecule type" value="Genomic_DNA"/>
</dbReference>
<proteinExistence type="predicted"/>
<organism evidence="2 3">
    <name type="scientific">Erythrobacter aureus</name>
    <dbReference type="NCBI Taxonomy" id="2182384"/>
    <lineage>
        <taxon>Bacteria</taxon>
        <taxon>Pseudomonadati</taxon>
        <taxon>Pseudomonadota</taxon>
        <taxon>Alphaproteobacteria</taxon>
        <taxon>Sphingomonadales</taxon>
        <taxon>Erythrobacteraceae</taxon>
        <taxon>Erythrobacter/Porphyrobacter group</taxon>
        <taxon>Erythrobacter</taxon>
    </lineage>
</organism>
<accession>A0A345YB88</accession>
<evidence type="ECO:0000256" key="1">
    <source>
        <dbReference type="SAM" id="Phobius"/>
    </source>
</evidence>
<dbReference type="OrthoDB" id="7862423at2"/>
<protein>
    <submittedName>
        <fullName evidence="2">Uncharacterized protein</fullName>
    </submittedName>
</protein>
<dbReference type="AlphaFoldDB" id="A0A345YB88"/>
<gene>
    <name evidence="2" type="ORF">DVR09_01595</name>
</gene>
<keyword evidence="1" id="KW-0812">Transmembrane</keyword>